<dbReference type="PANTHER" id="PTHR43715">
    <property type="entry name" value="GDP-MANNOSE 4,6-DEHYDRATASE"/>
    <property type="match status" value="1"/>
</dbReference>
<dbReference type="InterPro" id="IPR036291">
    <property type="entry name" value="NAD(P)-bd_dom_sf"/>
</dbReference>
<evidence type="ECO:0000256" key="1">
    <source>
        <dbReference type="ARBA" id="ARBA00001937"/>
    </source>
</evidence>
<dbReference type="Gene3D" id="3.90.25.10">
    <property type="entry name" value="UDP-galactose 4-epimerase, domain 1"/>
    <property type="match status" value="1"/>
</dbReference>
<evidence type="ECO:0000259" key="6">
    <source>
        <dbReference type="Pfam" id="PF16363"/>
    </source>
</evidence>
<dbReference type="InterPro" id="IPR006368">
    <property type="entry name" value="GDP_Man_deHydtase"/>
</dbReference>
<dbReference type="AlphaFoldDB" id="A0A1Y5I8C7"/>
<feature type="compositionally biased region" description="Basic and acidic residues" evidence="5">
    <location>
        <begin position="29"/>
        <end position="54"/>
    </location>
</feature>
<name>A0A1Y5I8C7_OSTTA</name>
<dbReference type="InterPro" id="IPR016040">
    <property type="entry name" value="NAD(P)-bd_dom"/>
</dbReference>
<keyword evidence="4" id="KW-0456">Lyase</keyword>
<reference evidence="7" key="1">
    <citation type="submission" date="2017-04" db="EMBL/GenBank/DDBJ databases">
        <title>Population genomics of picophytoplankton unveils novel chromosome hypervariability.</title>
        <authorList>
            <consortium name="DOE Joint Genome Institute"/>
            <person name="Blanc-Mathieu R."/>
            <person name="Krasovec M."/>
            <person name="Hebrard M."/>
            <person name="Yau S."/>
            <person name="Desgranges E."/>
            <person name="Martin J."/>
            <person name="Schackwitz W."/>
            <person name="Kuo A."/>
            <person name="Salin G."/>
            <person name="Donnadieu C."/>
            <person name="Desdevises Y."/>
            <person name="Sanchez-Ferandin S."/>
            <person name="Moreau H."/>
            <person name="Rivals E."/>
            <person name="Grigoriev I.V."/>
            <person name="Grimsley N."/>
            <person name="Eyre-Walker A."/>
            <person name="Piganeau G."/>
        </authorList>
    </citation>
    <scope>NUCLEOTIDE SEQUENCE [LARGE SCALE GENOMIC DNA]</scope>
    <source>
        <strain evidence="7">RCC 1115</strain>
    </source>
</reference>
<accession>A0A1Y5I8C7</accession>
<feature type="domain" description="NAD(P)-binding" evidence="6">
    <location>
        <begin position="280"/>
        <end position="592"/>
    </location>
</feature>
<dbReference type="EMBL" id="KZ155785">
    <property type="protein sequence ID" value="OUS45830.1"/>
    <property type="molecule type" value="Genomic_DNA"/>
</dbReference>
<dbReference type="GO" id="GO:0008446">
    <property type="term" value="F:GDP-mannose 4,6-dehydratase activity"/>
    <property type="evidence" value="ECO:0007669"/>
    <property type="project" value="UniProtKB-EC"/>
</dbReference>
<evidence type="ECO:0000256" key="2">
    <source>
        <dbReference type="ARBA" id="ARBA00009263"/>
    </source>
</evidence>
<comment type="cofactor">
    <cofactor evidence="1">
        <name>NADP(+)</name>
        <dbReference type="ChEBI" id="CHEBI:58349"/>
    </cofactor>
</comment>
<gene>
    <name evidence="7" type="ORF">BE221DRAFT_168766</name>
</gene>
<dbReference type="CDD" id="cd05260">
    <property type="entry name" value="GDP_MD_SDR_e"/>
    <property type="match status" value="1"/>
</dbReference>
<dbReference type="SUPFAM" id="SSF51735">
    <property type="entry name" value="NAD(P)-binding Rossmann-fold domains"/>
    <property type="match status" value="1"/>
</dbReference>
<evidence type="ECO:0000256" key="5">
    <source>
        <dbReference type="SAM" id="MobiDB-lite"/>
    </source>
</evidence>
<comment type="similarity">
    <text evidence="2">Belongs to the NAD(P)-dependent epimerase/dehydratase family. GDP-mannose 4,6-dehydratase subfamily.</text>
</comment>
<feature type="compositionally biased region" description="Basic and acidic residues" evidence="5">
    <location>
        <begin position="232"/>
        <end position="244"/>
    </location>
</feature>
<dbReference type="Pfam" id="PF16363">
    <property type="entry name" value="GDP_Man_Dehyd"/>
    <property type="match status" value="1"/>
</dbReference>
<dbReference type="HAMAP" id="MF_00955">
    <property type="entry name" value="GDP_Man_dehydratase"/>
    <property type="match status" value="1"/>
</dbReference>
<evidence type="ECO:0000313" key="7">
    <source>
        <dbReference type="EMBL" id="OUS45830.1"/>
    </source>
</evidence>
<proteinExistence type="inferred from homology"/>
<sequence>MRTFTARAPRRAIDRRPLDVSARLVFPNDHDRVQRDQGHSEVGRGVDHADDLPSRARRARGSVSDGFHRQSSLRQESSFIEHGDRVHAQERALGERPERHGRARGTPTTSRSRLRRPRRRAVLFVDVLGFRQHAETLATPSLGRSRVRHTSTRARLTAPRASLDRTATHVMSVPVPTGCELTGAPAEYKSGAMAETHSDGDRERKVAFITGVTGQDGSYLVELLLQKGARARTREMERRRRVNDDGGGTTDDAAAAGGDGDLRRRSDAYETDECRRVRFAGYMVHGIKRRSSSYNHPRLEHIMEPGYPNGQNFFLHYGDLTDLHALVAICRDVRPTEVYNLAAQSHVQVSFQMPMYTAEVDGVGTLNLLEAIRLSGQTKTARFYQASTSELYGKVQEIPQSEKTPFYPRSPYAVAKMMAFWAVVNYRESYDMYACNGILFNHESPRRGETFVTRKITLAVANIKAGKQECLYLGNLDAKRDWGHARDYVECMWKMLQQEKAEDYVVATGETNTVRHFVDRAFDIAGMKLKFEGEGVDEVGIEVATGRTLVRVHERYFRPAEVDLLIGDPNKALTQLGWNPRTTSLEELIKEMVEADIARVENPTLRF</sequence>
<feature type="compositionally biased region" description="Polar residues" evidence="5">
    <location>
        <begin position="69"/>
        <end position="78"/>
    </location>
</feature>
<evidence type="ECO:0000256" key="3">
    <source>
        <dbReference type="ARBA" id="ARBA00011989"/>
    </source>
</evidence>
<dbReference type="Proteomes" id="UP000195557">
    <property type="component" value="Unassembled WGS sequence"/>
</dbReference>
<dbReference type="EC" id="4.2.1.47" evidence="3"/>
<feature type="region of interest" description="Disordered" evidence="5">
    <location>
        <begin position="232"/>
        <end position="264"/>
    </location>
</feature>
<protein>
    <recommendedName>
        <fullName evidence="3">GDP-mannose 4,6-dehydratase</fullName>
        <ecNumber evidence="3">4.2.1.47</ecNumber>
    </recommendedName>
</protein>
<dbReference type="Gene3D" id="3.40.50.720">
    <property type="entry name" value="NAD(P)-binding Rossmann-like Domain"/>
    <property type="match status" value="1"/>
</dbReference>
<dbReference type="NCBIfam" id="TIGR01472">
    <property type="entry name" value="gmd"/>
    <property type="match status" value="1"/>
</dbReference>
<feature type="region of interest" description="Disordered" evidence="5">
    <location>
        <begin position="29"/>
        <end position="115"/>
    </location>
</feature>
<dbReference type="PANTHER" id="PTHR43715:SF1">
    <property type="entry name" value="GDP-MANNOSE 4,6 DEHYDRATASE"/>
    <property type="match status" value="1"/>
</dbReference>
<dbReference type="FunFam" id="3.40.50.720:FF:000924">
    <property type="entry name" value="GDP-mannose 4,6 dehydratase"/>
    <property type="match status" value="1"/>
</dbReference>
<dbReference type="GO" id="GO:0042351">
    <property type="term" value="P:'de novo' GDP-L-fucose biosynthetic process"/>
    <property type="evidence" value="ECO:0007669"/>
    <property type="project" value="TreeGrafter"/>
</dbReference>
<feature type="compositionally biased region" description="Basic and acidic residues" evidence="5">
    <location>
        <begin position="79"/>
        <end position="100"/>
    </location>
</feature>
<evidence type="ECO:0000256" key="4">
    <source>
        <dbReference type="ARBA" id="ARBA00023239"/>
    </source>
</evidence>
<organism evidence="7">
    <name type="scientific">Ostreococcus tauri</name>
    <name type="common">Marine green alga</name>
    <dbReference type="NCBI Taxonomy" id="70448"/>
    <lineage>
        <taxon>Eukaryota</taxon>
        <taxon>Viridiplantae</taxon>
        <taxon>Chlorophyta</taxon>
        <taxon>Mamiellophyceae</taxon>
        <taxon>Mamiellales</taxon>
        <taxon>Bathycoccaceae</taxon>
        <taxon>Ostreococcus</taxon>
    </lineage>
</organism>